<evidence type="ECO:0000256" key="8">
    <source>
        <dbReference type="ARBA" id="ARBA00023125"/>
    </source>
</evidence>
<dbReference type="GO" id="GO:0005737">
    <property type="term" value="C:cytoplasm"/>
    <property type="evidence" value="ECO:0007669"/>
    <property type="project" value="UniProtKB-SubCell"/>
</dbReference>
<evidence type="ECO:0000313" key="12">
    <source>
        <dbReference type="EMBL" id="OGN03911.1"/>
    </source>
</evidence>
<keyword evidence="4" id="KW-0808">Transferase</keyword>
<dbReference type="InterPro" id="IPR046938">
    <property type="entry name" value="DNA_clamp_sf"/>
</dbReference>
<dbReference type="GO" id="GO:0006271">
    <property type="term" value="P:DNA strand elongation involved in DNA replication"/>
    <property type="evidence" value="ECO:0007669"/>
    <property type="project" value="TreeGrafter"/>
</dbReference>
<proteinExistence type="inferred from homology"/>
<comment type="caution">
    <text evidence="12">The sequence shown here is derived from an EMBL/GenBank/DDBJ whole genome shotgun (WGS) entry which is preliminary data.</text>
</comment>
<accession>A0A1F8ESR7</accession>
<evidence type="ECO:0000259" key="9">
    <source>
        <dbReference type="Pfam" id="PF00712"/>
    </source>
</evidence>
<protein>
    <submittedName>
        <fullName evidence="12">DNA polymerase III subunit beta</fullName>
    </submittedName>
</protein>
<gene>
    <name evidence="12" type="ORF">A2831_02380</name>
</gene>
<dbReference type="EMBL" id="MGJI01000028">
    <property type="protein sequence ID" value="OGN03911.1"/>
    <property type="molecule type" value="Genomic_DNA"/>
</dbReference>
<dbReference type="GO" id="GO:0003887">
    <property type="term" value="F:DNA-directed DNA polymerase activity"/>
    <property type="evidence" value="ECO:0007669"/>
    <property type="project" value="UniProtKB-KW"/>
</dbReference>
<dbReference type="Pfam" id="PF02767">
    <property type="entry name" value="DNA_pol3_beta_2"/>
    <property type="match status" value="1"/>
</dbReference>
<organism evidence="12 13">
    <name type="scientific">Candidatus Yanofskybacteria bacterium RIFCSPHIGHO2_01_FULL_44_17</name>
    <dbReference type="NCBI Taxonomy" id="1802668"/>
    <lineage>
        <taxon>Bacteria</taxon>
        <taxon>Candidatus Yanofskyibacteriota</taxon>
    </lineage>
</organism>
<feature type="non-terminal residue" evidence="12">
    <location>
        <position position="335"/>
    </location>
</feature>
<evidence type="ECO:0000256" key="1">
    <source>
        <dbReference type="ARBA" id="ARBA00004496"/>
    </source>
</evidence>
<feature type="domain" description="DNA polymerase III beta sliding clamp N-terminal" evidence="9">
    <location>
        <begin position="1"/>
        <end position="118"/>
    </location>
</feature>
<evidence type="ECO:0000256" key="5">
    <source>
        <dbReference type="ARBA" id="ARBA00022695"/>
    </source>
</evidence>
<dbReference type="CDD" id="cd00140">
    <property type="entry name" value="beta_clamp"/>
    <property type="match status" value="1"/>
</dbReference>
<keyword evidence="3" id="KW-0963">Cytoplasm</keyword>
<dbReference type="SUPFAM" id="SSF55979">
    <property type="entry name" value="DNA clamp"/>
    <property type="match status" value="3"/>
</dbReference>
<evidence type="ECO:0000256" key="7">
    <source>
        <dbReference type="ARBA" id="ARBA00022932"/>
    </source>
</evidence>
<evidence type="ECO:0000313" key="13">
    <source>
        <dbReference type="Proteomes" id="UP000177507"/>
    </source>
</evidence>
<keyword evidence="7" id="KW-0239">DNA-directed DNA polymerase</keyword>
<evidence type="ECO:0000256" key="3">
    <source>
        <dbReference type="ARBA" id="ARBA00022490"/>
    </source>
</evidence>
<dbReference type="PANTHER" id="PTHR30478:SF0">
    <property type="entry name" value="BETA SLIDING CLAMP"/>
    <property type="match status" value="1"/>
</dbReference>
<dbReference type="InterPro" id="IPR022634">
    <property type="entry name" value="DNA_polIII_beta_N"/>
</dbReference>
<keyword evidence="8" id="KW-0238">DNA-binding</keyword>
<name>A0A1F8ESR7_9BACT</name>
<dbReference type="InterPro" id="IPR001001">
    <property type="entry name" value="DNA_polIII_beta"/>
</dbReference>
<dbReference type="Proteomes" id="UP000177507">
    <property type="component" value="Unassembled WGS sequence"/>
</dbReference>
<dbReference type="SMART" id="SM00480">
    <property type="entry name" value="POL3Bc"/>
    <property type="match status" value="1"/>
</dbReference>
<evidence type="ECO:0000259" key="11">
    <source>
        <dbReference type="Pfam" id="PF02768"/>
    </source>
</evidence>
<evidence type="ECO:0000256" key="4">
    <source>
        <dbReference type="ARBA" id="ARBA00022679"/>
    </source>
</evidence>
<dbReference type="Gene3D" id="3.70.10.10">
    <property type="match status" value="1"/>
</dbReference>
<evidence type="ECO:0000256" key="2">
    <source>
        <dbReference type="ARBA" id="ARBA00010752"/>
    </source>
</evidence>
<dbReference type="AlphaFoldDB" id="A0A1F8ESR7"/>
<comment type="similarity">
    <text evidence="2">Belongs to the beta sliding clamp family.</text>
</comment>
<dbReference type="GO" id="GO:0009360">
    <property type="term" value="C:DNA polymerase III complex"/>
    <property type="evidence" value="ECO:0007669"/>
    <property type="project" value="InterPro"/>
</dbReference>
<dbReference type="PIRSF" id="PIRSF000804">
    <property type="entry name" value="DNA_pol_III_b"/>
    <property type="match status" value="1"/>
</dbReference>
<evidence type="ECO:0000256" key="6">
    <source>
        <dbReference type="ARBA" id="ARBA00022705"/>
    </source>
</evidence>
<comment type="subcellular location">
    <subcellularLocation>
        <location evidence="1">Cytoplasm</location>
    </subcellularLocation>
</comment>
<dbReference type="Pfam" id="PF02768">
    <property type="entry name" value="DNA_pol3_beta_3"/>
    <property type="match status" value="1"/>
</dbReference>
<dbReference type="Pfam" id="PF00712">
    <property type="entry name" value="DNA_pol3_beta"/>
    <property type="match status" value="1"/>
</dbReference>
<keyword evidence="6" id="KW-0235">DNA replication</keyword>
<dbReference type="InterPro" id="IPR022637">
    <property type="entry name" value="DNA_polIII_beta_cen"/>
</dbReference>
<dbReference type="NCBIfam" id="TIGR00663">
    <property type="entry name" value="dnan"/>
    <property type="match status" value="1"/>
</dbReference>
<dbReference type="PANTHER" id="PTHR30478">
    <property type="entry name" value="DNA POLYMERASE III SUBUNIT BETA"/>
    <property type="match status" value="1"/>
</dbReference>
<feature type="domain" description="DNA polymerase III beta sliding clamp central" evidence="10">
    <location>
        <begin position="128"/>
        <end position="240"/>
    </location>
</feature>
<sequence>MNIIINQKKLLTAVRAVEKVISRNVSLPILNAILFKTDSGRVKLSATNLEIGINYWIGAKIEETGEVAIPARIFSDFLNNVTDEKVSLSAVKNVISINSDNYKTQILGMETKDFPIIPKLKKEPNFKINSQILKNTLASVFDSTAVTETRPELSGVYVNIIGGRAEFAATDSFRLSEKIIELSSDGNRSFILPRNTAVEIMRVLEGIDENISFVVSENQIMIYGEDFELISRLVDGHYPEYKRVIPDKFISLARINKVALEKNVRMASIFSSTISDIKLNVAKDSLEITAKNSERGEITANVACDIKNKPFEVSINYHYLLDGLKIIPTENVVLE</sequence>
<dbReference type="Gene3D" id="3.10.150.10">
    <property type="entry name" value="DNA Polymerase III, subunit A, domain 2"/>
    <property type="match status" value="1"/>
</dbReference>
<dbReference type="GO" id="GO:0008408">
    <property type="term" value="F:3'-5' exonuclease activity"/>
    <property type="evidence" value="ECO:0007669"/>
    <property type="project" value="InterPro"/>
</dbReference>
<evidence type="ECO:0000259" key="10">
    <source>
        <dbReference type="Pfam" id="PF02767"/>
    </source>
</evidence>
<dbReference type="GO" id="GO:0003677">
    <property type="term" value="F:DNA binding"/>
    <property type="evidence" value="ECO:0007669"/>
    <property type="project" value="UniProtKB-KW"/>
</dbReference>
<reference evidence="12 13" key="1">
    <citation type="journal article" date="2016" name="Nat. Commun.">
        <title>Thousands of microbial genomes shed light on interconnected biogeochemical processes in an aquifer system.</title>
        <authorList>
            <person name="Anantharaman K."/>
            <person name="Brown C.T."/>
            <person name="Hug L.A."/>
            <person name="Sharon I."/>
            <person name="Castelle C.J."/>
            <person name="Probst A.J."/>
            <person name="Thomas B.C."/>
            <person name="Singh A."/>
            <person name="Wilkins M.J."/>
            <person name="Karaoz U."/>
            <person name="Brodie E.L."/>
            <person name="Williams K.H."/>
            <person name="Hubbard S.S."/>
            <person name="Banfield J.F."/>
        </authorList>
    </citation>
    <scope>NUCLEOTIDE SEQUENCE [LARGE SCALE GENOMIC DNA]</scope>
</reference>
<dbReference type="STRING" id="1802668.A2831_02380"/>
<feature type="domain" description="DNA polymerase III beta sliding clamp C-terminal" evidence="11">
    <location>
        <begin position="242"/>
        <end position="334"/>
    </location>
</feature>
<keyword evidence="5" id="KW-0548">Nucleotidyltransferase</keyword>
<dbReference type="InterPro" id="IPR022635">
    <property type="entry name" value="DNA_polIII_beta_C"/>
</dbReference>